<comment type="catalytic activity">
    <reaction evidence="1">
        <text>4-hydroxy-4-methyl-2-oxoglutarate = 2 pyruvate</text>
        <dbReference type="Rhea" id="RHEA:22748"/>
        <dbReference type="ChEBI" id="CHEBI:15361"/>
        <dbReference type="ChEBI" id="CHEBI:58276"/>
        <dbReference type="EC" id="4.1.3.17"/>
    </reaction>
</comment>
<sequence>MRDAERRIDFAAMQEKLYSAVIADILDDLGFRWQALSHDVRPVDPSYTLVGRAYTILATDVYEMPEEPYLKELEAVDSLSAGDVVVATTNGSTSCGLWGELLSTAAASKGARGAVIDGLTRDSAAIMRMGFPVFARGYSPLDSKGRAEVIAHGGRIRCGDAVVATGDIVFGDHDGVVVIPAEVADQVLPRALEKASGEDSMKRALQNGMGIMEAYEKYGIL</sequence>
<feature type="binding site" evidence="13">
    <location>
        <position position="121"/>
    </location>
    <ligand>
        <name>substrate</name>
    </ligand>
</feature>
<dbReference type="SUPFAM" id="SSF89562">
    <property type="entry name" value="RraA-like"/>
    <property type="match status" value="1"/>
</dbReference>
<evidence type="ECO:0000256" key="11">
    <source>
        <dbReference type="ARBA" id="ARBA00032305"/>
    </source>
</evidence>
<dbReference type="PANTHER" id="PTHR33254">
    <property type="entry name" value="4-HYDROXY-4-METHYL-2-OXOGLUTARATE ALDOLASE 3-RELATED"/>
    <property type="match status" value="1"/>
</dbReference>
<keyword evidence="13" id="KW-0460">Magnesium</keyword>
<comment type="function">
    <text evidence="8">Catalyzes the aldol cleavage of 4-hydroxy-4-methyl-2-oxoglutarate (HMG) into 2 molecules of pyruvate. Also contains a secondary oxaloacetate (OAA) decarboxylase activity due to the common pyruvate enolate transition state formed following C-C bond cleavage in the retro-aldol and decarboxylation reactions.</text>
</comment>
<organism evidence="14 15">
    <name type="scientific">Rubrobacter taiwanensis</name>
    <dbReference type="NCBI Taxonomy" id="185139"/>
    <lineage>
        <taxon>Bacteria</taxon>
        <taxon>Bacillati</taxon>
        <taxon>Actinomycetota</taxon>
        <taxon>Rubrobacteria</taxon>
        <taxon>Rubrobacterales</taxon>
        <taxon>Rubrobacteraceae</taxon>
        <taxon>Rubrobacter</taxon>
    </lineage>
</organism>
<dbReference type="EC" id="4.1.1.112" evidence="6"/>
<evidence type="ECO:0000256" key="8">
    <source>
        <dbReference type="ARBA" id="ARBA00025046"/>
    </source>
</evidence>
<dbReference type="GO" id="GO:0008948">
    <property type="term" value="F:oxaloacetate decarboxylase activity"/>
    <property type="evidence" value="ECO:0007669"/>
    <property type="project" value="UniProtKB-EC"/>
</dbReference>
<dbReference type="InterPro" id="IPR005493">
    <property type="entry name" value="RraA/RraA-like"/>
</dbReference>
<evidence type="ECO:0000256" key="10">
    <source>
        <dbReference type="ARBA" id="ARBA00030169"/>
    </source>
</evidence>
<name>A0A4R1BET1_9ACTN</name>
<evidence type="ECO:0000256" key="6">
    <source>
        <dbReference type="ARBA" id="ARBA00012947"/>
    </source>
</evidence>
<evidence type="ECO:0000256" key="12">
    <source>
        <dbReference type="ARBA" id="ARBA00047973"/>
    </source>
</evidence>
<keyword evidence="15" id="KW-1185">Reference proteome</keyword>
<dbReference type="CDD" id="cd16841">
    <property type="entry name" value="RraA_family"/>
    <property type="match status" value="1"/>
</dbReference>
<reference evidence="14 15" key="1">
    <citation type="submission" date="2019-03" db="EMBL/GenBank/DDBJ databases">
        <title>Whole genome sequence of a novel Rubrobacter taiwanensis strain, isolated from Yellowstone National Park.</title>
        <authorList>
            <person name="Freed S."/>
            <person name="Ramaley R.F."/>
            <person name="Kyndt J.A."/>
        </authorList>
    </citation>
    <scope>NUCLEOTIDE SEQUENCE [LARGE SCALE GENOMIC DNA]</scope>
    <source>
        <strain evidence="14 15">Yellowstone</strain>
    </source>
</reference>
<dbReference type="EC" id="4.1.3.17" evidence="5"/>
<protein>
    <recommendedName>
        <fullName evidence="7">Putative 4-hydroxy-4-methyl-2-oxoglutarate aldolase</fullName>
        <ecNumber evidence="6">4.1.1.112</ecNumber>
        <ecNumber evidence="5">4.1.3.17</ecNumber>
    </recommendedName>
    <alternativeName>
        <fullName evidence="11">Oxaloacetate decarboxylase</fullName>
    </alternativeName>
    <alternativeName>
        <fullName evidence="9">Regulator of ribonuclease activity homolog</fullName>
    </alternativeName>
    <alternativeName>
        <fullName evidence="10">RraA-like protein</fullName>
    </alternativeName>
</protein>
<evidence type="ECO:0000256" key="1">
    <source>
        <dbReference type="ARBA" id="ARBA00001342"/>
    </source>
</evidence>
<dbReference type="PANTHER" id="PTHR33254:SF4">
    <property type="entry name" value="4-HYDROXY-4-METHYL-2-OXOGLUTARATE ALDOLASE 3-RELATED"/>
    <property type="match status" value="1"/>
</dbReference>
<comment type="catalytic activity">
    <reaction evidence="12">
        <text>oxaloacetate + H(+) = pyruvate + CO2</text>
        <dbReference type="Rhea" id="RHEA:15641"/>
        <dbReference type="ChEBI" id="CHEBI:15361"/>
        <dbReference type="ChEBI" id="CHEBI:15378"/>
        <dbReference type="ChEBI" id="CHEBI:16452"/>
        <dbReference type="ChEBI" id="CHEBI:16526"/>
        <dbReference type="EC" id="4.1.1.112"/>
    </reaction>
</comment>
<evidence type="ECO:0000256" key="4">
    <source>
        <dbReference type="ARBA" id="ARBA00011233"/>
    </source>
</evidence>
<dbReference type="AlphaFoldDB" id="A0A4R1BET1"/>
<gene>
    <name evidence="14" type="ORF">E0L93_12480</name>
</gene>
<evidence type="ECO:0000256" key="7">
    <source>
        <dbReference type="ARBA" id="ARBA00016549"/>
    </source>
</evidence>
<dbReference type="InterPro" id="IPR036704">
    <property type="entry name" value="RraA/RraA-like_sf"/>
</dbReference>
<dbReference type="GO" id="GO:0047443">
    <property type="term" value="F:4-hydroxy-4-methyl-2-oxoglutarate aldolase activity"/>
    <property type="evidence" value="ECO:0007669"/>
    <property type="project" value="UniProtKB-EC"/>
</dbReference>
<dbReference type="GO" id="GO:0046872">
    <property type="term" value="F:metal ion binding"/>
    <property type="evidence" value="ECO:0007669"/>
    <property type="project" value="UniProtKB-KW"/>
</dbReference>
<evidence type="ECO:0000256" key="13">
    <source>
        <dbReference type="PIRSR" id="PIRSR605493-1"/>
    </source>
</evidence>
<dbReference type="Proteomes" id="UP000295244">
    <property type="component" value="Unassembled WGS sequence"/>
</dbReference>
<dbReference type="Pfam" id="PF03737">
    <property type="entry name" value="RraA-like"/>
    <property type="match status" value="1"/>
</dbReference>
<feature type="binding site" evidence="13">
    <location>
        <begin position="99"/>
        <end position="102"/>
    </location>
    <ligand>
        <name>substrate</name>
    </ligand>
</feature>
<accession>A0A4R1BET1</accession>
<evidence type="ECO:0000313" key="14">
    <source>
        <dbReference type="EMBL" id="TCJ15630.1"/>
    </source>
</evidence>
<evidence type="ECO:0000256" key="9">
    <source>
        <dbReference type="ARBA" id="ARBA00029596"/>
    </source>
</evidence>
<dbReference type="OrthoDB" id="9805307at2"/>
<evidence type="ECO:0000256" key="5">
    <source>
        <dbReference type="ARBA" id="ARBA00012213"/>
    </source>
</evidence>
<proteinExistence type="inferred from homology"/>
<dbReference type="RefSeq" id="WP_132692408.1">
    <property type="nucleotide sequence ID" value="NZ_SKBU01000023.1"/>
</dbReference>
<comment type="cofactor">
    <cofactor evidence="2">
        <name>a divalent metal cation</name>
        <dbReference type="ChEBI" id="CHEBI:60240"/>
    </cofactor>
</comment>
<dbReference type="Gene3D" id="3.50.30.40">
    <property type="entry name" value="Ribonuclease E inhibitor RraA/RraA-like"/>
    <property type="match status" value="1"/>
</dbReference>
<evidence type="ECO:0000313" key="15">
    <source>
        <dbReference type="Proteomes" id="UP000295244"/>
    </source>
</evidence>
<comment type="caution">
    <text evidence="14">The sequence shown here is derived from an EMBL/GenBank/DDBJ whole genome shotgun (WGS) entry which is preliminary data.</text>
</comment>
<evidence type="ECO:0000256" key="3">
    <source>
        <dbReference type="ARBA" id="ARBA00008621"/>
    </source>
</evidence>
<keyword evidence="13" id="KW-0479">Metal-binding</keyword>
<dbReference type="EMBL" id="SKBU01000023">
    <property type="protein sequence ID" value="TCJ15630.1"/>
    <property type="molecule type" value="Genomic_DNA"/>
</dbReference>
<comment type="cofactor">
    <cofactor evidence="13">
        <name>Mg(2+)</name>
        <dbReference type="ChEBI" id="CHEBI:18420"/>
    </cofactor>
</comment>
<comment type="subunit">
    <text evidence="4">Homotrimer.</text>
</comment>
<comment type="similarity">
    <text evidence="3">Belongs to the class II aldolase/RraA-like family.</text>
</comment>
<evidence type="ECO:0000256" key="2">
    <source>
        <dbReference type="ARBA" id="ARBA00001968"/>
    </source>
</evidence>
<feature type="binding site" evidence="13">
    <location>
        <position position="122"/>
    </location>
    <ligand>
        <name>Mg(2+)</name>
        <dbReference type="ChEBI" id="CHEBI:18420"/>
    </ligand>
</feature>